<protein>
    <submittedName>
        <fullName evidence="1">Uncharacterized protein</fullName>
    </submittedName>
</protein>
<sequence>MVRTLGCIYGRKNYKSNKSTKNNSHYYFGDSQHPRIETFHKFTHFPDTGTTSQQSR</sequence>
<reference evidence="1" key="2">
    <citation type="journal article" date="2015" name="Data Brief">
        <title>Shoot transcriptome of the giant reed, Arundo donax.</title>
        <authorList>
            <person name="Barrero R.A."/>
            <person name="Guerrero F.D."/>
            <person name="Moolhuijzen P."/>
            <person name="Goolsby J.A."/>
            <person name="Tidwell J."/>
            <person name="Bellgard S.E."/>
            <person name="Bellgard M.I."/>
        </authorList>
    </citation>
    <scope>NUCLEOTIDE SEQUENCE</scope>
    <source>
        <tissue evidence="1">Shoot tissue taken approximately 20 cm above the soil surface</tissue>
    </source>
</reference>
<proteinExistence type="predicted"/>
<evidence type="ECO:0000313" key="1">
    <source>
        <dbReference type="EMBL" id="JAD47447.1"/>
    </source>
</evidence>
<organism evidence="1">
    <name type="scientific">Arundo donax</name>
    <name type="common">Giant reed</name>
    <name type="synonym">Donax arundinaceus</name>
    <dbReference type="NCBI Taxonomy" id="35708"/>
    <lineage>
        <taxon>Eukaryota</taxon>
        <taxon>Viridiplantae</taxon>
        <taxon>Streptophyta</taxon>
        <taxon>Embryophyta</taxon>
        <taxon>Tracheophyta</taxon>
        <taxon>Spermatophyta</taxon>
        <taxon>Magnoliopsida</taxon>
        <taxon>Liliopsida</taxon>
        <taxon>Poales</taxon>
        <taxon>Poaceae</taxon>
        <taxon>PACMAD clade</taxon>
        <taxon>Arundinoideae</taxon>
        <taxon>Arundineae</taxon>
        <taxon>Arundo</taxon>
    </lineage>
</organism>
<accession>A0A0A9AK28</accession>
<name>A0A0A9AK28_ARUDO</name>
<dbReference type="EMBL" id="GBRH01250448">
    <property type="protein sequence ID" value="JAD47447.1"/>
    <property type="molecule type" value="Transcribed_RNA"/>
</dbReference>
<reference evidence="1" key="1">
    <citation type="submission" date="2014-09" db="EMBL/GenBank/DDBJ databases">
        <authorList>
            <person name="Magalhaes I.L.F."/>
            <person name="Oliveira U."/>
            <person name="Santos F.R."/>
            <person name="Vidigal T.H.D.A."/>
            <person name="Brescovit A.D."/>
            <person name="Santos A.J."/>
        </authorList>
    </citation>
    <scope>NUCLEOTIDE SEQUENCE</scope>
    <source>
        <tissue evidence="1">Shoot tissue taken approximately 20 cm above the soil surface</tissue>
    </source>
</reference>
<dbReference type="AlphaFoldDB" id="A0A0A9AK28"/>